<keyword evidence="2" id="KW-1185">Reference proteome</keyword>
<evidence type="ECO:0000313" key="1">
    <source>
        <dbReference type="EMBL" id="BBY78884.1"/>
    </source>
</evidence>
<sequence>MLEHAATLCGCGCGQPAGVYKTSNSSQGIVAGQPKKFIHGHHNRVQPPRVRDFDTCYTVMPNGCWTWNNLQPDEDGYGSYWAEGRKQKAHRYSYVRTYGPIPAGAHLDHICHDPKTCAGGPSCPHRACVNPDHLAITTHASNCRRGVLAKLDLAKAREIRKRFEAGETGIALAAEFGVRPSTISMVVRNQTWREAG</sequence>
<dbReference type="Proteomes" id="UP000467252">
    <property type="component" value="Chromosome"/>
</dbReference>
<gene>
    <name evidence="1" type="ORF">MPUL_00420</name>
</gene>
<dbReference type="EMBL" id="AP022599">
    <property type="protein sequence ID" value="BBY78884.1"/>
    <property type="molecule type" value="Genomic_DNA"/>
</dbReference>
<evidence type="ECO:0008006" key="3">
    <source>
        <dbReference type="Google" id="ProtNLM"/>
    </source>
</evidence>
<dbReference type="AlphaFoldDB" id="A0A7I7UBS2"/>
<evidence type="ECO:0000313" key="2">
    <source>
        <dbReference type="Proteomes" id="UP000467252"/>
    </source>
</evidence>
<protein>
    <recommendedName>
        <fullName evidence="3">HNH endonuclease</fullName>
    </recommendedName>
</protein>
<name>A0A7I7UBS2_MYCPV</name>
<dbReference type="SUPFAM" id="SSF54060">
    <property type="entry name" value="His-Me finger endonucleases"/>
    <property type="match status" value="1"/>
</dbReference>
<dbReference type="RefSeq" id="WP_163896503.1">
    <property type="nucleotide sequence ID" value="NZ_AP022599.1"/>
</dbReference>
<dbReference type="InterPro" id="IPR044925">
    <property type="entry name" value="His-Me_finger_sf"/>
</dbReference>
<organism evidence="1 2">
    <name type="scientific">Mycolicibacterium pulveris</name>
    <name type="common">Mycobacterium pulveris</name>
    <dbReference type="NCBI Taxonomy" id="36813"/>
    <lineage>
        <taxon>Bacteria</taxon>
        <taxon>Bacillati</taxon>
        <taxon>Actinomycetota</taxon>
        <taxon>Actinomycetes</taxon>
        <taxon>Mycobacteriales</taxon>
        <taxon>Mycobacteriaceae</taxon>
        <taxon>Mycolicibacterium</taxon>
    </lineage>
</organism>
<accession>A0A7I7UBS2</accession>
<reference evidence="1 2" key="1">
    <citation type="journal article" date="2019" name="Emerg. Microbes Infect.">
        <title>Comprehensive subspecies identification of 175 nontuberculous mycobacteria species based on 7547 genomic profiles.</title>
        <authorList>
            <person name="Matsumoto Y."/>
            <person name="Kinjo T."/>
            <person name="Motooka D."/>
            <person name="Nabeya D."/>
            <person name="Jung N."/>
            <person name="Uechi K."/>
            <person name="Horii T."/>
            <person name="Iida T."/>
            <person name="Fujita J."/>
            <person name="Nakamura S."/>
        </authorList>
    </citation>
    <scope>NUCLEOTIDE SEQUENCE [LARGE SCALE GENOMIC DNA]</scope>
    <source>
        <strain evidence="1 2">JCM 6370</strain>
    </source>
</reference>
<proteinExistence type="predicted"/>